<keyword evidence="1" id="KW-1133">Transmembrane helix</keyword>
<evidence type="ECO:0000313" key="2">
    <source>
        <dbReference type="EMBL" id="KAK3242865.1"/>
    </source>
</evidence>
<name>A0AAE0BVZ0_9CHLO</name>
<proteinExistence type="predicted"/>
<organism evidence="2 3">
    <name type="scientific">Cymbomonas tetramitiformis</name>
    <dbReference type="NCBI Taxonomy" id="36881"/>
    <lineage>
        <taxon>Eukaryota</taxon>
        <taxon>Viridiplantae</taxon>
        <taxon>Chlorophyta</taxon>
        <taxon>Pyramimonadophyceae</taxon>
        <taxon>Pyramimonadales</taxon>
        <taxon>Pyramimonadaceae</taxon>
        <taxon>Cymbomonas</taxon>
    </lineage>
</organism>
<dbReference type="Proteomes" id="UP001190700">
    <property type="component" value="Unassembled WGS sequence"/>
</dbReference>
<dbReference type="EMBL" id="LGRX02033110">
    <property type="protein sequence ID" value="KAK3242865.1"/>
    <property type="molecule type" value="Genomic_DNA"/>
</dbReference>
<comment type="caution">
    <text evidence="2">The sequence shown here is derived from an EMBL/GenBank/DDBJ whole genome shotgun (WGS) entry which is preliminary data.</text>
</comment>
<keyword evidence="3" id="KW-1185">Reference proteome</keyword>
<evidence type="ECO:0000256" key="1">
    <source>
        <dbReference type="SAM" id="Phobius"/>
    </source>
</evidence>
<accession>A0AAE0BVZ0</accession>
<sequence>MLKTNSVFLAFFVAINGLFFFKLDLPILSEEMNADAVAEETCDGDFVFSETEWQQSPAVFGKDNKALQSCRKNSFAKCLHPVDIPTRPAIVAKCFETSSVLFAPNCSVPRVYPGVSLAADGADRIVAVIQTRPRSSQPSRVLLRSSVNGGKNWTAAFWVDETLQPSNTPVGVDVPGQPHEGSTPPLRLLLQDSDQMGTATHSAASKKKKEIKGSKAAISGLGMGLGGVQGLPEDSPPNPTVEALETFNALQQMEESSALRRQSQWAPQLFMSGPRQLAIIMGVPSACDAGDSVRGPQRSAAPRGFEGAAWALVGPTTSLQHARLSSSARTHRHGKVVAGVDDWLRGLKVGWRWQHMKGVDDGCQGLKVICGGVDDGWRG</sequence>
<gene>
    <name evidence="2" type="ORF">CYMTET_47460</name>
</gene>
<protein>
    <submittedName>
        <fullName evidence="2">Uncharacterized protein</fullName>
    </submittedName>
</protein>
<dbReference type="AlphaFoldDB" id="A0AAE0BVZ0"/>
<evidence type="ECO:0000313" key="3">
    <source>
        <dbReference type="Proteomes" id="UP001190700"/>
    </source>
</evidence>
<feature type="transmembrane region" description="Helical" evidence="1">
    <location>
        <begin position="6"/>
        <end position="23"/>
    </location>
</feature>
<reference evidence="2 3" key="1">
    <citation type="journal article" date="2015" name="Genome Biol. Evol.">
        <title>Comparative Genomics of a Bacterivorous Green Alga Reveals Evolutionary Causalities and Consequences of Phago-Mixotrophic Mode of Nutrition.</title>
        <authorList>
            <person name="Burns J.A."/>
            <person name="Paasch A."/>
            <person name="Narechania A."/>
            <person name="Kim E."/>
        </authorList>
    </citation>
    <scope>NUCLEOTIDE SEQUENCE [LARGE SCALE GENOMIC DNA]</scope>
    <source>
        <strain evidence="2 3">PLY_AMNH</strain>
    </source>
</reference>
<keyword evidence="1" id="KW-0812">Transmembrane</keyword>
<keyword evidence="1" id="KW-0472">Membrane</keyword>